<dbReference type="EMBL" id="ML178832">
    <property type="protein sequence ID" value="TFK99659.1"/>
    <property type="molecule type" value="Genomic_DNA"/>
</dbReference>
<gene>
    <name evidence="9" type="ORF">BDV98DRAFT_623468</name>
</gene>
<feature type="region of interest" description="Disordered" evidence="4">
    <location>
        <begin position="829"/>
        <end position="851"/>
    </location>
</feature>
<organism evidence="9 10">
    <name type="scientific">Pterulicium gracile</name>
    <dbReference type="NCBI Taxonomy" id="1884261"/>
    <lineage>
        <taxon>Eukaryota</taxon>
        <taxon>Fungi</taxon>
        <taxon>Dikarya</taxon>
        <taxon>Basidiomycota</taxon>
        <taxon>Agaricomycotina</taxon>
        <taxon>Agaricomycetes</taxon>
        <taxon>Agaricomycetidae</taxon>
        <taxon>Agaricales</taxon>
        <taxon>Pleurotineae</taxon>
        <taxon>Pterulaceae</taxon>
        <taxon>Pterulicium</taxon>
    </lineage>
</organism>
<feature type="domain" description="VPS13-like middle region" evidence="6">
    <location>
        <begin position="1099"/>
        <end position="1848"/>
    </location>
</feature>
<dbReference type="Pfam" id="PF25037">
    <property type="entry name" value="VPS13_C"/>
    <property type="match status" value="1"/>
</dbReference>
<dbReference type="GO" id="GO:0045053">
    <property type="term" value="P:protein retention in Golgi apparatus"/>
    <property type="evidence" value="ECO:0007669"/>
    <property type="project" value="TreeGrafter"/>
</dbReference>
<dbReference type="OrthoDB" id="428159at2759"/>
<dbReference type="PANTHER" id="PTHR16166">
    <property type="entry name" value="VACUOLAR PROTEIN SORTING-ASSOCIATED PROTEIN VPS13"/>
    <property type="match status" value="1"/>
</dbReference>
<feature type="region of interest" description="Disordered" evidence="4">
    <location>
        <begin position="1054"/>
        <end position="1079"/>
    </location>
</feature>
<sequence length="3127" mass="349349">MWWLDPGKEVLNILFNRILAPYVENLDMNQVSYGIGQGKISLGKLRLKKGALDKFRLPVDVLEGHLGHFTLSLHWMNLGNQPVEIYVEDIFLLVVPSPQSDVDPQEEDNRAQAAKAERLQNAELLHMKGGAEVQEGSSPQQQGLVQSLIAKIINNVQVTVKNIHIRYEDKLSVPGHPFAAGVTLAGFTASSVNENWEAAFIESSAGAIRKLAKLRSLALYFDTDTPSMAGLPLSESLDKFRGMISDEATADHQFILKPVSGEGRVVVNHGTDSKTPRFDVQLLFDDIGIALDSNQYRDAISLVDMYHVYVRQRQYRKFRPDQAQLTHSPARARLQFAGKAILDSVHEKNRKWTWGYFAERRDERRRYVELFKKKSLNPSMTGPDADTLTALEKGLSYEDIRFYRSIARSDMKKDQALRKRLDDQRKAHDQKQTWGSWLWGSSNAQQSDGDAAFGGDMTEEQRKELYQVLDFDEKTELISSFQAPKDSLKMCVVARLKTGSFVLRERDQDVLSIQFDALQSKVIQRPDNLEASVSLGGFSVYDGTTEGTLYPHIVRVKESQAPIKILPIDEKKGSQEIDVDESSFFYFKFEKNPLDERADTALTLTMRHMEIIYHRGYVEAVYKFFKPPASQLESVEALLDVASQTLEGLRKETRAGLEFALQTHKTVDIRMDMNAPIIIIPEDITTHDCKHLVVDAGHISIDSDHADKEAIKTIQLKRHQKYNDEDYHRLESLMYDKVSLKLEDAQFLIGNDLQSCLDALTSDAADSLHLVEKVSLSLQVHNSIVPSALNLARFKVSGKLPTLEVNLSDTKYKALMRLIDVCIPHFNDDDDTTPDASKAPAKSSARGVSSGFHLPSLFESRREYNVDEHHDDDDDEEDPDNSKDDEFFEAEDSLGADIQQQIFVLDFAVDNLKAYITKTGLDGKERPLGKVSFDVFNLDFGLAKHDMKVDITLRSLTMHLLQEGHEPLKFMSSVESEETVNKDLLKVQYKRAQKTHPEFMTVYEGINQSVDVQISTFVFRATPEPVIALYDFVMTTFVPKKNDLSIQAAPQPVPERPTLEVLPPSQLSPPAPQQDQSDDGKIRVKIKLDSVQVKLLGEETDLATLSLSTADVMVLLVSGTLNVGVRLGSLALSNDSSVHQVLPEFNQIMSIEGDNFAEFRYQTFDTKAADYNGINSSVYLRAASVKLHFLEGPLHDIYLFLMQLATLKGLYDAAAQAAVQSASEIELVRMQYEISVKSPIVILPSDPAQSRDHLVMRLGEISAKNQPDLTVNHILASLNGIQLKSQLFLDSGPSELKIIDDIDVKADVKQLSGVDRSTTTEDFPETQINVVVSDVRLQLTQTQYCLLMAVMQAVPRVFSAPPSETPVEPPTSTLQSRPNLTSTPSRDSRAATSLQPELRPPPGAASKTWTKLDVLVTMGAVKLHLYDASATHQDDLKQHGIARFALNDNSLRLKMLSDGAMEAQIVLKSFLMSNTRPGTSKFREIIPTASHDRNQFMLLYTQSGNGPSLAVLTVDSPKVIFTIDPVFALLEFFMSAFKKESSPIETATTVRTENTRVTQTTRKAEPTEEEADARALDFRVDLHDVSLSVLENDADPESQALTLSISQFLMSQQRVLAVNMQRLGMSLVKMNKPSESVRILDEVDMTFSLDNRSTDAQSMQSIEMTSKPIVLRASYQDINVVMSIVNKAIEMYSQTQQPADPSQNQLNAVSLPSTHQTPMATKSVSTMGKASVVVSREQLRGTFDGFRLILIGDMYEQPMFHLNVKPFDVHAKDWTGELSATTTIATQISFWNLTNSHWEPFIDPWTFSVSVARENPSAGINLTLSAQERLDVNLSTTFIELVLAMMKAWGPVSVQNLEASRGSYAPYRIKNLTGTAIHIWADSDSAAGESSAVRISDGQTVDWRFEDWKTMREHMSSSAQQNIGVQFVGKSWENLRSLPIDREGEFTFSLKPRIDKLPARILCEVTLENNTKVVTIRSTYIVENKTLYPLELTLVDANGHPVYSLQKITPGSNFALPLDAVMQNRVRLQPDQGFGYKWCSALRWEDIVSRKAFTIKCPHSDPKEASFRFQAYVETDAKPNMTRFPQISLQLRAPIELENLLPHNIEYRIFDKDTNQNWRSFLRKGGIMPVHSVELAHLILLNVLVQDTVFKQSEFSIINTNESSEFDIENRLSLRDAKERTLDLRLNYVRYQNSGGAFKLQIYTPYLIVNKTGLPLFVRSVRRAGSAHDVAGETNADVLSTPAPLMLSHPSDQGHEFSFKLGDSAWSKTVSFKPPAADMELCIGSSTRRDEEVHAGLSWAEGTGKYKLTKVITLTPRFLIKNSLSHDICFREHGVAPKDRLVISPGQRLPFSVMREADERVLTFAFTGLNAQWSPAVSIGDIGTDYFRLQTPNVPDAIRLVKCTVEVEGPTIFVTLTSADREWPFKIVNDSQYPVALSQKVEEGVKAGPQYNIPARASLEYAWDFPAALIKRLDLTINGSHRNIDPKEIGNLVPFKFKHNNRNKAVSIDVSADGAKQILRITNYHAETSVYKPRRADTGTLQRSDTISSSVEVFEAVAEDVPPSLTFNIDFSGIGVSMVNRKVVEVLYVSLKQIKFTYSNSPIAHSLTLTCGHVQVDNQLHDAIFPVILQPTPIAKEANGITALPTVQASLILLKDEAHGVTFVKYCSILLQALTVEADEDLLFSLIDLSKIQGASWEEDTQEILIKDVDHIPEPDKTSSSQQLYFEVLELQPIKLLLSFMRTERVSSDEKLNIRNPLAVLFNAALMAIGNVNDAPLELNSLAIRDVRLTPPDLQNRIIYHYRQDVLRQIYRILGSADLFGNPVGLFTNVSSGVADIFYEPFNGVVEHGNKELGIGIAKGAASFVKKTVFGVSDSFTKITSSVGKGISAATFDSEYQARRRMTQRRNRPRHAIYGVASGGEAFATSVASAMEGVLMKPIEGAESGGAFGFFKGVGKGLAGVVTKPVVGVFDLASNVSEGIRNTTTVFDKPDRDRTRFPRHTPPDGVLKPYSERESLGQYWMKDLDNGAYRGEAYVAHINTPGGDNVVLLTTTRLLSFWHKRLRLDWELPFSNVQGVTVEDNGIRFSHKSGREHDKFVFIPDKSSQSWFFGQVAGVVKTLNTKRRMDS</sequence>
<dbReference type="Pfam" id="PF25033">
    <property type="entry name" value="VPS13_M"/>
    <property type="match status" value="1"/>
</dbReference>
<evidence type="ECO:0008006" key="11">
    <source>
        <dbReference type="Google" id="ProtNLM"/>
    </source>
</evidence>
<dbReference type="InterPro" id="IPR026854">
    <property type="entry name" value="VPS13_N"/>
</dbReference>
<evidence type="ECO:0000259" key="8">
    <source>
        <dbReference type="Pfam" id="PF25037"/>
    </source>
</evidence>
<dbReference type="GO" id="GO:0007005">
    <property type="term" value="P:mitochondrion organization"/>
    <property type="evidence" value="ECO:0007669"/>
    <property type="project" value="TreeGrafter"/>
</dbReference>
<evidence type="ECO:0000256" key="3">
    <source>
        <dbReference type="ARBA" id="ARBA00023055"/>
    </source>
</evidence>
<evidence type="ECO:0000259" key="6">
    <source>
        <dbReference type="Pfam" id="PF25033"/>
    </source>
</evidence>
<evidence type="ECO:0000256" key="4">
    <source>
        <dbReference type="SAM" id="MobiDB-lite"/>
    </source>
</evidence>
<dbReference type="Pfam" id="PF12624">
    <property type="entry name" value="VPS13_N"/>
    <property type="match status" value="1"/>
</dbReference>
<reference evidence="9 10" key="1">
    <citation type="journal article" date="2019" name="Nat. Ecol. Evol.">
        <title>Megaphylogeny resolves global patterns of mushroom evolution.</title>
        <authorList>
            <person name="Varga T."/>
            <person name="Krizsan K."/>
            <person name="Foldi C."/>
            <person name="Dima B."/>
            <person name="Sanchez-Garcia M."/>
            <person name="Sanchez-Ramirez S."/>
            <person name="Szollosi G.J."/>
            <person name="Szarkandi J.G."/>
            <person name="Papp V."/>
            <person name="Albert L."/>
            <person name="Andreopoulos W."/>
            <person name="Angelini C."/>
            <person name="Antonin V."/>
            <person name="Barry K.W."/>
            <person name="Bougher N.L."/>
            <person name="Buchanan P."/>
            <person name="Buyck B."/>
            <person name="Bense V."/>
            <person name="Catcheside P."/>
            <person name="Chovatia M."/>
            <person name="Cooper J."/>
            <person name="Damon W."/>
            <person name="Desjardin D."/>
            <person name="Finy P."/>
            <person name="Geml J."/>
            <person name="Haridas S."/>
            <person name="Hughes K."/>
            <person name="Justo A."/>
            <person name="Karasinski D."/>
            <person name="Kautmanova I."/>
            <person name="Kiss B."/>
            <person name="Kocsube S."/>
            <person name="Kotiranta H."/>
            <person name="LaButti K.M."/>
            <person name="Lechner B.E."/>
            <person name="Liimatainen K."/>
            <person name="Lipzen A."/>
            <person name="Lukacs Z."/>
            <person name="Mihaltcheva S."/>
            <person name="Morgado L.N."/>
            <person name="Niskanen T."/>
            <person name="Noordeloos M.E."/>
            <person name="Ohm R.A."/>
            <person name="Ortiz-Santana B."/>
            <person name="Ovrebo C."/>
            <person name="Racz N."/>
            <person name="Riley R."/>
            <person name="Savchenko A."/>
            <person name="Shiryaev A."/>
            <person name="Soop K."/>
            <person name="Spirin V."/>
            <person name="Szebenyi C."/>
            <person name="Tomsovsky M."/>
            <person name="Tulloss R.E."/>
            <person name="Uehling J."/>
            <person name="Grigoriev I.V."/>
            <person name="Vagvolgyi C."/>
            <person name="Papp T."/>
            <person name="Martin F.M."/>
            <person name="Miettinen O."/>
            <person name="Hibbett D.S."/>
            <person name="Nagy L.G."/>
        </authorList>
    </citation>
    <scope>NUCLEOTIDE SEQUENCE [LARGE SCALE GENOMIC DNA]</scope>
    <source>
        <strain evidence="9 10">CBS 309.79</strain>
    </source>
</reference>
<feature type="compositionally biased region" description="Low complexity" evidence="4">
    <location>
        <begin position="836"/>
        <end position="845"/>
    </location>
</feature>
<evidence type="ECO:0000256" key="2">
    <source>
        <dbReference type="ARBA" id="ARBA00022448"/>
    </source>
</evidence>
<proteinExistence type="inferred from homology"/>
<dbReference type="InterPro" id="IPR056748">
    <property type="entry name" value="VPS13-like_C"/>
</dbReference>
<dbReference type="STRING" id="1884261.A0A5C3QEW3"/>
<feature type="region of interest" description="Disordered" evidence="4">
    <location>
        <begin position="867"/>
        <end position="886"/>
    </location>
</feature>
<dbReference type="GO" id="GO:0045324">
    <property type="term" value="P:late endosome to vacuole transport"/>
    <property type="evidence" value="ECO:0007669"/>
    <property type="project" value="TreeGrafter"/>
</dbReference>
<evidence type="ECO:0000256" key="1">
    <source>
        <dbReference type="ARBA" id="ARBA00006545"/>
    </source>
</evidence>
<dbReference type="InterPro" id="IPR026847">
    <property type="entry name" value="VPS13"/>
</dbReference>
<evidence type="ECO:0000259" key="5">
    <source>
        <dbReference type="Pfam" id="PF12624"/>
    </source>
</evidence>
<evidence type="ECO:0000313" key="9">
    <source>
        <dbReference type="EMBL" id="TFK99659.1"/>
    </source>
</evidence>
<keyword evidence="2" id="KW-0813">Transport</keyword>
<feature type="region of interest" description="Disordered" evidence="4">
    <location>
        <begin position="1360"/>
        <end position="1406"/>
    </location>
</feature>
<dbReference type="PANTHER" id="PTHR16166:SF93">
    <property type="entry name" value="INTERMEMBRANE LIPID TRANSFER PROTEIN VPS13"/>
    <property type="match status" value="1"/>
</dbReference>
<dbReference type="Pfam" id="PF25036">
    <property type="entry name" value="VPS13_VAB"/>
    <property type="match status" value="1"/>
</dbReference>
<comment type="similarity">
    <text evidence="1">Belongs to the VPS13 family.</text>
</comment>
<evidence type="ECO:0000259" key="7">
    <source>
        <dbReference type="Pfam" id="PF25036"/>
    </source>
</evidence>
<keyword evidence="10" id="KW-1185">Reference proteome</keyword>
<keyword evidence="3" id="KW-0445">Lipid transport</keyword>
<name>A0A5C3QEW3_9AGAR</name>
<feature type="compositionally biased region" description="Acidic residues" evidence="4">
    <location>
        <begin position="870"/>
        <end position="879"/>
    </location>
</feature>
<feature type="domain" description="Chorein N-terminal" evidence="5">
    <location>
        <begin position="14"/>
        <end position="846"/>
    </location>
</feature>
<dbReference type="InterPro" id="IPR009543">
    <property type="entry name" value="VPS13_VAB"/>
</dbReference>
<evidence type="ECO:0000313" key="10">
    <source>
        <dbReference type="Proteomes" id="UP000305067"/>
    </source>
</evidence>
<dbReference type="InterPro" id="IPR056747">
    <property type="entry name" value="VPS13-like_M"/>
</dbReference>
<dbReference type="GO" id="GO:0006869">
    <property type="term" value="P:lipid transport"/>
    <property type="evidence" value="ECO:0007669"/>
    <property type="project" value="UniProtKB-KW"/>
</dbReference>
<feature type="domain" description="Vacuolar protein sorting-associated protein 13 VPS13 adaptor binding" evidence="7">
    <location>
        <begin position="1907"/>
        <end position="2468"/>
    </location>
</feature>
<accession>A0A5C3QEW3</accession>
<dbReference type="Proteomes" id="UP000305067">
    <property type="component" value="Unassembled WGS sequence"/>
</dbReference>
<protein>
    <recommendedName>
        <fullName evidence="11">Vacuolar protein sorting-associated protein 13</fullName>
    </recommendedName>
</protein>
<feature type="compositionally biased region" description="Polar residues" evidence="4">
    <location>
        <begin position="1374"/>
        <end position="1395"/>
    </location>
</feature>
<feature type="domain" description="Intermembrane lipid transfer protein VPS13-like C-terminal" evidence="8">
    <location>
        <begin position="2996"/>
        <end position="3102"/>
    </location>
</feature>
<dbReference type="GO" id="GO:0006623">
    <property type="term" value="P:protein targeting to vacuole"/>
    <property type="evidence" value="ECO:0007669"/>
    <property type="project" value="TreeGrafter"/>
</dbReference>